<organism evidence="2 3">
    <name type="scientific">Conger conger</name>
    <name type="common">Conger eel</name>
    <name type="synonym">Muraena conger</name>
    <dbReference type="NCBI Taxonomy" id="82655"/>
    <lineage>
        <taxon>Eukaryota</taxon>
        <taxon>Metazoa</taxon>
        <taxon>Chordata</taxon>
        <taxon>Craniata</taxon>
        <taxon>Vertebrata</taxon>
        <taxon>Euteleostomi</taxon>
        <taxon>Actinopterygii</taxon>
        <taxon>Neopterygii</taxon>
        <taxon>Teleostei</taxon>
        <taxon>Anguilliformes</taxon>
        <taxon>Congridae</taxon>
        <taxon>Conger</taxon>
    </lineage>
</organism>
<name>A0A9Q1DZ47_CONCO</name>
<dbReference type="EMBL" id="JAFJMO010000002">
    <property type="protein sequence ID" value="KAJ8284463.1"/>
    <property type="molecule type" value="Genomic_DNA"/>
</dbReference>
<protein>
    <submittedName>
        <fullName evidence="2">Uncharacterized protein</fullName>
    </submittedName>
</protein>
<feature type="region of interest" description="Disordered" evidence="1">
    <location>
        <begin position="37"/>
        <end position="67"/>
    </location>
</feature>
<dbReference type="AlphaFoldDB" id="A0A9Q1DZ47"/>
<proteinExistence type="predicted"/>
<evidence type="ECO:0000256" key="1">
    <source>
        <dbReference type="SAM" id="MobiDB-lite"/>
    </source>
</evidence>
<evidence type="ECO:0000313" key="3">
    <source>
        <dbReference type="Proteomes" id="UP001152803"/>
    </source>
</evidence>
<dbReference type="Proteomes" id="UP001152803">
    <property type="component" value="Unassembled WGS sequence"/>
</dbReference>
<reference evidence="2" key="1">
    <citation type="journal article" date="2023" name="Science">
        <title>Genome structures resolve the early diversification of teleost fishes.</title>
        <authorList>
            <person name="Parey E."/>
            <person name="Louis A."/>
            <person name="Montfort J."/>
            <person name="Bouchez O."/>
            <person name="Roques C."/>
            <person name="Iampietro C."/>
            <person name="Lluch J."/>
            <person name="Castinel A."/>
            <person name="Donnadieu C."/>
            <person name="Desvignes T."/>
            <person name="Floi Bucao C."/>
            <person name="Jouanno E."/>
            <person name="Wen M."/>
            <person name="Mejri S."/>
            <person name="Dirks R."/>
            <person name="Jansen H."/>
            <person name="Henkel C."/>
            <person name="Chen W.J."/>
            <person name="Zahm M."/>
            <person name="Cabau C."/>
            <person name="Klopp C."/>
            <person name="Thompson A.W."/>
            <person name="Robinson-Rechavi M."/>
            <person name="Braasch I."/>
            <person name="Lecointre G."/>
            <person name="Bobe J."/>
            <person name="Postlethwait J.H."/>
            <person name="Berthelot C."/>
            <person name="Roest Crollius H."/>
            <person name="Guiguen Y."/>
        </authorList>
    </citation>
    <scope>NUCLEOTIDE SEQUENCE</scope>
    <source>
        <strain evidence="2">Concon-B</strain>
    </source>
</reference>
<keyword evidence="3" id="KW-1185">Reference proteome</keyword>
<gene>
    <name evidence="2" type="ORF">COCON_G00033130</name>
</gene>
<comment type="caution">
    <text evidence="2">The sequence shown here is derived from an EMBL/GenBank/DDBJ whole genome shotgun (WGS) entry which is preliminary data.</text>
</comment>
<accession>A0A9Q1DZ47</accession>
<sequence length="109" mass="11292">MHCNTGGALSSELSSLKISRKCLSAVVGSASRVCPADTSEHNVSRIQSSSGESHAVPPRSLSAESVTSPPSAHLVVGHILLCHAYHSWCSRASSHCQAHMDMMPAGGGL</sequence>
<evidence type="ECO:0000313" key="2">
    <source>
        <dbReference type="EMBL" id="KAJ8284463.1"/>
    </source>
</evidence>